<evidence type="ECO:0000259" key="9">
    <source>
        <dbReference type="Pfam" id="PF00078"/>
    </source>
</evidence>
<name>A0A6G0YRR5_APHCR</name>
<comment type="caution">
    <text evidence="11">The sequence shown here is derived from an EMBL/GenBank/DDBJ whole genome shotgun (WGS) entry which is preliminary data.</text>
</comment>
<dbReference type="PANTHER" id="PTHR37984">
    <property type="entry name" value="PROTEIN CBG26694"/>
    <property type="match status" value="1"/>
</dbReference>
<keyword evidence="7" id="KW-0378">Hydrolase</keyword>
<dbReference type="InterPro" id="IPR050951">
    <property type="entry name" value="Retrovirus_Pol_polyprotein"/>
</dbReference>
<dbReference type="InterPro" id="IPR000477">
    <property type="entry name" value="RT_dom"/>
</dbReference>
<dbReference type="Pfam" id="PF00078">
    <property type="entry name" value="RVT_1"/>
    <property type="match status" value="1"/>
</dbReference>
<keyword evidence="4" id="KW-0548">Nucleotidyltransferase</keyword>
<proteinExistence type="predicted"/>
<dbReference type="GO" id="GO:0004519">
    <property type="term" value="F:endonuclease activity"/>
    <property type="evidence" value="ECO:0007669"/>
    <property type="project" value="UniProtKB-KW"/>
</dbReference>
<dbReference type="PANTHER" id="PTHR37984:SF5">
    <property type="entry name" value="PROTEIN NYNRIN-LIKE"/>
    <property type="match status" value="1"/>
</dbReference>
<evidence type="ECO:0000256" key="2">
    <source>
        <dbReference type="ARBA" id="ARBA00022670"/>
    </source>
</evidence>
<keyword evidence="8" id="KW-0695">RNA-directed DNA polymerase</keyword>
<evidence type="ECO:0000256" key="8">
    <source>
        <dbReference type="ARBA" id="ARBA00022918"/>
    </source>
</evidence>
<accession>A0A6G0YRR5</accession>
<dbReference type="Gene3D" id="3.30.70.270">
    <property type="match status" value="2"/>
</dbReference>
<dbReference type="EC" id="2.7.7.49" evidence="1"/>
<dbReference type="EMBL" id="VUJU01002728">
    <property type="protein sequence ID" value="KAF0760288.1"/>
    <property type="molecule type" value="Genomic_DNA"/>
</dbReference>
<dbReference type="Gene3D" id="3.10.10.10">
    <property type="entry name" value="HIV Type 1 Reverse Transcriptase, subunit A, domain 1"/>
    <property type="match status" value="2"/>
</dbReference>
<dbReference type="FunFam" id="3.30.70.270:FF:000020">
    <property type="entry name" value="Transposon Tf2-6 polyprotein-like Protein"/>
    <property type="match status" value="1"/>
</dbReference>
<keyword evidence="3" id="KW-0808">Transferase</keyword>
<evidence type="ECO:0000313" key="12">
    <source>
        <dbReference type="Proteomes" id="UP000478052"/>
    </source>
</evidence>
<dbReference type="GO" id="GO:0003964">
    <property type="term" value="F:RNA-directed DNA polymerase activity"/>
    <property type="evidence" value="ECO:0007669"/>
    <property type="project" value="UniProtKB-KW"/>
</dbReference>
<keyword evidence="2" id="KW-0645">Protease</keyword>
<evidence type="ECO:0000256" key="5">
    <source>
        <dbReference type="ARBA" id="ARBA00022722"/>
    </source>
</evidence>
<feature type="domain" description="Reverse transcriptase" evidence="9">
    <location>
        <begin position="743"/>
        <end position="843"/>
    </location>
</feature>
<keyword evidence="6" id="KW-0255">Endonuclease</keyword>
<evidence type="ECO:0000256" key="3">
    <source>
        <dbReference type="ARBA" id="ARBA00022679"/>
    </source>
</evidence>
<gene>
    <name evidence="11" type="ORF">FWK35_00008879</name>
</gene>
<dbReference type="FunFam" id="3.10.10.10:FF:000007">
    <property type="entry name" value="Retrovirus-related Pol polyprotein from transposon 17.6-like Protein"/>
    <property type="match status" value="1"/>
</dbReference>
<dbReference type="SUPFAM" id="SSF56672">
    <property type="entry name" value="DNA/RNA polymerases"/>
    <property type="match status" value="1"/>
</dbReference>
<dbReference type="Pfam" id="PF17917">
    <property type="entry name" value="RT_RNaseH"/>
    <property type="match status" value="1"/>
</dbReference>
<keyword evidence="12" id="KW-1185">Reference proteome</keyword>
<evidence type="ECO:0000259" key="10">
    <source>
        <dbReference type="Pfam" id="PF17917"/>
    </source>
</evidence>
<evidence type="ECO:0000256" key="6">
    <source>
        <dbReference type="ARBA" id="ARBA00022759"/>
    </source>
</evidence>
<organism evidence="11 12">
    <name type="scientific">Aphis craccivora</name>
    <name type="common">Cowpea aphid</name>
    <dbReference type="NCBI Taxonomy" id="307492"/>
    <lineage>
        <taxon>Eukaryota</taxon>
        <taxon>Metazoa</taxon>
        <taxon>Ecdysozoa</taxon>
        <taxon>Arthropoda</taxon>
        <taxon>Hexapoda</taxon>
        <taxon>Insecta</taxon>
        <taxon>Pterygota</taxon>
        <taxon>Neoptera</taxon>
        <taxon>Paraneoptera</taxon>
        <taxon>Hemiptera</taxon>
        <taxon>Sternorrhyncha</taxon>
        <taxon>Aphidomorpha</taxon>
        <taxon>Aphidoidea</taxon>
        <taxon>Aphididae</taxon>
        <taxon>Aphidini</taxon>
        <taxon>Aphis</taxon>
        <taxon>Aphis</taxon>
    </lineage>
</organism>
<evidence type="ECO:0000256" key="7">
    <source>
        <dbReference type="ARBA" id="ARBA00022801"/>
    </source>
</evidence>
<dbReference type="Proteomes" id="UP000478052">
    <property type="component" value="Unassembled WGS sequence"/>
</dbReference>
<reference evidence="11 12" key="1">
    <citation type="submission" date="2019-08" db="EMBL/GenBank/DDBJ databases">
        <title>Whole genome of Aphis craccivora.</title>
        <authorList>
            <person name="Voronova N.V."/>
            <person name="Shulinski R.S."/>
            <person name="Bandarenka Y.V."/>
            <person name="Zhorov D.G."/>
            <person name="Warner D."/>
        </authorList>
    </citation>
    <scope>NUCLEOTIDE SEQUENCE [LARGE SCALE GENOMIC DNA]</scope>
    <source>
        <strain evidence="11">180601</strain>
        <tissue evidence="11">Whole Body</tissue>
    </source>
</reference>
<sequence length="1082" mass="123357">MYKKKTFTYVLTTPPVELIESTSYTLNFVSQHRAQRSIHRSIIVIIEYEEIVKYLDKKCSQHKSPPKTVDEMVFFIMNIQDDRVVKYIPNLSNQIQMCATKQSPKSLLNQMGGNSHEFFNETMVISPMSPPTPMSTPPPMTAPPCFTWQSPSRAVHVKHHPNRPQYNITVTSNFDSAVSVMYFVPKPPVLTGTATAYDTPLSGLFWVVTNGVAVRARPQTFTTFLVVALGSSFDSSTYLKSELSSESEAVRRIRGLRKIRSVQKIQNNKAPILKLQRIRQRGRGTLSTTVLVAPPEIHSFGALELQFDLGCRIGRRRISYSSRTNQSKPIDNSELHLIEENPDQSGVQNSYGSREETIGLEAALKLLPGSFKGDKQEELEIFLEKCEFALAYAHDHDVLKSALEPQRTTTYLFSELYSLRQKVGEDITTYANRIEQLKTLIIEQDTSECNWEVAQVLGTSIRKQTIQVYVEDLGPLKDFIKARNPLMLDKPIQSAREEERVRNSQEVIKKLYGLHTNPRRNLFASIASIQQENQQQPTISGECPGSELKNTDNEVIIPGGAEIVLQPRTKTLVEIEAGNHADDEIIIIESQEITKSVMCSNSVTKVQNKRVIDTLINPTEEAIKLKTPNLKELIHVDRIRRLEEALRMDHLNSEERESIVVICQDHSDIFFLEGDRVLTTTAVTHGIKSSEALAPIHVKPYRLPHRHRQEIMDQMEAFERDGVITASESPWNAPLLVVPKKLDVNGQSGKSKYYSTLDMAHEYHQIPMDPADHSKTAWSTDRGHFEFKRMPFGLKGTFQRLMNKVLMGINGIKSFVHLDDIIIYAKNLNDLSQKITEIFQKLRVKPDPQKISCVQQFPIPRNVKEVKSFLGLSGYYIRFIRNYGQIAKLLTSLLKKDVTFRWSDLCQQSFEQLKDLLTQAAEVNYNTTEKELTSILWGIKMYRPYLFGKKLNIVTDHRALLEEYQYTIHFKPEVNNTNVDALIHRVTAKKQSAAISESYPDTPGQNISETQMDNGHKWKVIRDMLRFLFHGSSVHILVYTRDELTEEGKQRAIQEHHENPLGGTKGFHVHIARYQNNTSGKG</sequence>
<dbReference type="GO" id="GO:0006508">
    <property type="term" value="P:proteolysis"/>
    <property type="evidence" value="ECO:0007669"/>
    <property type="project" value="UniProtKB-KW"/>
</dbReference>
<dbReference type="CDD" id="cd01647">
    <property type="entry name" value="RT_LTR"/>
    <property type="match status" value="1"/>
</dbReference>
<evidence type="ECO:0000256" key="1">
    <source>
        <dbReference type="ARBA" id="ARBA00012493"/>
    </source>
</evidence>
<feature type="domain" description="Reverse transcriptase RNase H-like" evidence="10">
    <location>
        <begin position="919"/>
        <end position="960"/>
    </location>
</feature>
<dbReference type="InterPro" id="IPR043128">
    <property type="entry name" value="Rev_trsase/Diguanyl_cyclase"/>
</dbReference>
<dbReference type="OrthoDB" id="7305312at2759"/>
<dbReference type="GO" id="GO:0008233">
    <property type="term" value="F:peptidase activity"/>
    <property type="evidence" value="ECO:0007669"/>
    <property type="project" value="UniProtKB-KW"/>
</dbReference>
<dbReference type="InterPro" id="IPR043502">
    <property type="entry name" value="DNA/RNA_pol_sf"/>
</dbReference>
<protein>
    <recommendedName>
        <fullName evidence="1">RNA-directed DNA polymerase</fullName>
        <ecNumber evidence="1">2.7.7.49</ecNumber>
    </recommendedName>
</protein>
<dbReference type="AlphaFoldDB" id="A0A6G0YRR5"/>
<evidence type="ECO:0000256" key="4">
    <source>
        <dbReference type="ARBA" id="ARBA00022695"/>
    </source>
</evidence>
<keyword evidence="5" id="KW-0540">Nuclease</keyword>
<dbReference type="InterPro" id="IPR041373">
    <property type="entry name" value="RT_RNaseH"/>
</dbReference>
<evidence type="ECO:0000313" key="11">
    <source>
        <dbReference type="EMBL" id="KAF0760288.1"/>
    </source>
</evidence>